<dbReference type="KEGG" id="pxi:J5O05_04120"/>
<reference evidence="7" key="1">
    <citation type="submission" date="2021-03" db="EMBL/GenBank/DDBJ databases">
        <title>Complete Genome of Pseudoalteromonas xiamenensis STKMTI.2, a new potential marine bacterium producing anti-Vibrio compounds.</title>
        <authorList>
            <person name="Handayani D.P."/>
            <person name="Isnansetyo A."/>
            <person name="Istiqomah I."/>
            <person name="Jumina J."/>
        </authorList>
    </citation>
    <scope>NUCLEOTIDE SEQUENCE</scope>
    <source>
        <strain evidence="7">STKMTI.2</strain>
    </source>
</reference>
<dbReference type="GO" id="GO:0009279">
    <property type="term" value="C:cell outer membrane"/>
    <property type="evidence" value="ECO:0007669"/>
    <property type="project" value="UniProtKB-SubCell"/>
</dbReference>
<dbReference type="Pfam" id="PF04390">
    <property type="entry name" value="LptE"/>
    <property type="match status" value="1"/>
</dbReference>
<keyword evidence="1 6" id="KW-0732">Signal</keyword>
<evidence type="ECO:0000313" key="8">
    <source>
        <dbReference type="Proteomes" id="UP000664904"/>
    </source>
</evidence>
<dbReference type="GO" id="GO:0001530">
    <property type="term" value="F:lipopolysaccharide binding"/>
    <property type="evidence" value="ECO:0007669"/>
    <property type="project" value="TreeGrafter"/>
</dbReference>
<comment type="subcellular location">
    <subcellularLocation>
        <location evidence="6">Cell outer membrane</location>
        <topology evidence="6">Lipid-anchor</topology>
    </subcellularLocation>
</comment>
<evidence type="ECO:0000256" key="5">
    <source>
        <dbReference type="ARBA" id="ARBA00023288"/>
    </source>
</evidence>
<dbReference type="AlphaFoldDB" id="A0A975HLM3"/>
<keyword evidence="8" id="KW-1185">Reference proteome</keyword>
<dbReference type="RefSeq" id="WP_208843709.1">
    <property type="nucleotide sequence ID" value="NZ_CP072133.1"/>
</dbReference>
<evidence type="ECO:0000313" key="7">
    <source>
        <dbReference type="EMBL" id="QTH72087.1"/>
    </source>
</evidence>
<dbReference type="Proteomes" id="UP000664904">
    <property type="component" value="Chromosome"/>
</dbReference>
<evidence type="ECO:0000256" key="4">
    <source>
        <dbReference type="ARBA" id="ARBA00023237"/>
    </source>
</evidence>
<evidence type="ECO:0000256" key="3">
    <source>
        <dbReference type="ARBA" id="ARBA00023139"/>
    </source>
</evidence>
<protein>
    <recommendedName>
        <fullName evidence="6">LPS-assembly lipoprotein LptE</fullName>
    </recommendedName>
</protein>
<evidence type="ECO:0000256" key="2">
    <source>
        <dbReference type="ARBA" id="ARBA00023136"/>
    </source>
</evidence>
<dbReference type="EMBL" id="CP072133">
    <property type="protein sequence ID" value="QTH72087.1"/>
    <property type="molecule type" value="Genomic_DNA"/>
</dbReference>
<sequence>MPVRLSKQISLALLALGLCVLSGCGFHLKKASYIPEDLRQMVLIGEDPKSALLEQLQADLSRSQVQLNAKSSAQSAEVVLLKDRLERQTLSLFKNGQVAQYELAYSVAYRVTRPGQKPTEHSFELYRNYQDDPDNALAKSKELDLLLSELRKQASQRIIRQLSQL</sequence>
<keyword evidence="5 6" id="KW-0449">Lipoprotein</keyword>
<dbReference type="PANTHER" id="PTHR38098">
    <property type="entry name" value="LPS-ASSEMBLY LIPOPROTEIN LPTE"/>
    <property type="match status" value="1"/>
</dbReference>
<dbReference type="Gene3D" id="3.30.160.150">
    <property type="entry name" value="Lipoprotein like domain"/>
    <property type="match status" value="1"/>
</dbReference>
<dbReference type="PROSITE" id="PS51257">
    <property type="entry name" value="PROKAR_LIPOPROTEIN"/>
    <property type="match status" value="1"/>
</dbReference>
<keyword evidence="3 6" id="KW-0564">Palmitate</keyword>
<comment type="similarity">
    <text evidence="6">Belongs to the LptE lipoprotein family.</text>
</comment>
<comment type="subunit">
    <text evidence="6">Component of the lipopolysaccharide transport and assembly complex. Interacts with LptD.</text>
</comment>
<keyword evidence="4 6" id="KW-0998">Cell outer membrane</keyword>
<dbReference type="GO" id="GO:0043165">
    <property type="term" value="P:Gram-negative-bacterium-type cell outer membrane assembly"/>
    <property type="evidence" value="ECO:0007669"/>
    <property type="project" value="UniProtKB-UniRule"/>
</dbReference>
<name>A0A975HLM3_9GAMM</name>
<comment type="function">
    <text evidence="6">Together with LptD, is involved in the assembly of lipopolysaccharide (LPS) at the surface of the outer membrane. Required for the proper assembly of LptD. Binds LPS and may serve as the LPS recognition site at the outer membrane.</text>
</comment>
<dbReference type="GO" id="GO:0015920">
    <property type="term" value="P:lipopolysaccharide transport"/>
    <property type="evidence" value="ECO:0007669"/>
    <property type="project" value="TreeGrafter"/>
</dbReference>
<dbReference type="HAMAP" id="MF_01186">
    <property type="entry name" value="LPS_assembly_LptE"/>
    <property type="match status" value="1"/>
</dbReference>
<organism evidence="7 8">
    <name type="scientific">Pseudoalteromonas xiamenensis</name>
    <dbReference type="NCBI Taxonomy" id="882626"/>
    <lineage>
        <taxon>Bacteria</taxon>
        <taxon>Pseudomonadati</taxon>
        <taxon>Pseudomonadota</taxon>
        <taxon>Gammaproteobacteria</taxon>
        <taxon>Alteromonadales</taxon>
        <taxon>Pseudoalteromonadaceae</taxon>
        <taxon>Pseudoalteromonas</taxon>
    </lineage>
</organism>
<dbReference type="GO" id="GO:1990351">
    <property type="term" value="C:transporter complex"/>
    <property type="evidence" value="ECO:0007669"/>
    <property type="project" value="TreeGrafter"/>
</dbReference>
<accession>A0A975HLM3</accession>
<keyword evidence="2 6" id="KW-0472">Membrane</keyword>
<dbReference type="InterPro" id="IPR007485">
    <property type="entry name" value="LPS_assembly_LptE"/>
</dbReference>
<gene>
    <name evidence="6" type="primary">lptE</name>
    <name evidence="7" type="ORF">J5O05_04120</name>
</gene>
<proteinExistence type="inferred from homology"/>
<dbReference type="PANTHER" id="PTHR38098:SF1">
    <property type="entry name" value="LPS-ASSEMBLY LIPOPROTEIN LPTE"/>
    <property type="match status" value="1"/>
</dbReference>
<evidence type="ECO:0000256" key="1">
    <source>
        <dbReference type="ARBA" id="ARBA00022729"/>
    </source>
</evidence>
<evidence type="ECO:0000256" key="6">
    <source>
        <dbReference type="HAMAP-Rule" id="MF_01186"/>
    </source>
</evidence>